<proteinExistence type="predicted"/>
<accession>A0A9P5HK29</accession>
<reference evidence="1" key="1">
    <citation type="submission" date="2020-03" db="EMBL/GenBank/DDBJ databases">
        <title>Draft Genome Sequence of Cylindrodendrum hubeiense.</title>
        <authorList>
            <person name="Buettner E."/>
            <person name="Kellner H."/>
        </authorList>
    </citation>
    <scope>NUCLEOTIDE SEQUENCE</scope>
    <source>
        <strain evidence="1">IHI 201604</strain>
    </source>
</reference>
<organism evidence="1 2">
    <name type="scientific">Cylindrodendrum hubeiense</name>
    <dbReference type="NCBI Taxonomy" id="595255"/>
    <lineage>
        <taxon>Eukaryota</taxon>
        <taxon>Fungi</taxon>
        <taxon>Dikarya</taxon>
        <taxon>Ascomycota</taxon>
        <taxon>Pezizomycotina</taxon>
        <taxon>Sordariomycetes</taxon>
        <taxon>Hypocreomycetidae</taxon>
        <taxon>Hypocreales</taxon>
        <taxon>Nectriaceae</taxon>
        <taxon>Cylindrodendrum</taxon>
    </lineage>
</organism>
<comment type="caution">
    <text evidence="1">The sequence shown here is derived from an EMBL/GenBank/DDBJ whole genome shotgun (WGS) entry which is preliminary data.</text>
</comment>
<evidence type="ECO:0000313" key="2">
    <source>
        <dbReference type="Proteomes" id="UP000722485"/>
    </source>
</evidence>
<gene>
    <name evidence="1" type="ORF">G7Z17_g2873</name>
</gene>
<dbReference type="EMBL" id="JAANBB010000031">
    <property type="protein sequence ID" value="KAF7554556.1"/>
    <property type="molecule type" value="Genomic_DNA"/>
</dbReference>
<evidence type="ECO:0000313" key="1">
    <source>
        <dbReference type="EMBL" id="KAF7554556.1"/>
    </source>
</evidence>
<dbReference type="Proteomes" id="UP000722485">
    <property type="component" value="Unassembled WGS sequence"/>
</dbReference>
<dbReference type="AlphaFoldDB" id="A0A9P5HK29"/>
<keyword evidence="2" id="KW-1185">Reference proteome</keyword>
<sequence length="87" mass="9370">MDRLCLAASVRVFAWSGLDRNAGPIPLEASKNGDDIATKPNRALRLRNRAETQAPAAHLCCGGRPSSLASAYGKLQHGDLRRQNSDL</sequence>
<name>A0A9P5HK29_9HYPO</name>
<protein>
    <submittedName>
        <fullName evidence="1">Uncharacterized protein</fullName>
    </submittedName>
</protein>